<protein>
    <recommendedName>
        <fullName evidence="4">Tautomerase</fullName>
        <ecNumber evidence="4">5.3.2.-</ecNumber>
    </recommendedName>
</protein>
<evidence type="ECO:0000313" key="7">
    <source>
        <dbReference type="EMBL" id="SPP30159.1"/>
    </source>
</evidence>
<evidence type="ECO:0000313" key="6">
    <source>
        <dbReference type="EMBL" id="ATF26122.1"/>
    </source>
</evidence>
<dbReference type="GO" id="GO:0016853">
    <property type="term" value="F:isomerase activity"/>
    <property type="evidence" value="ECO:0007669"/>
    <property type="project" value="UniProtKB-UniRule"/>
</dbReference>
<dbReference type="NCBIfam" id="TIGR00013">
    <property type="entry name" value="taut"/>
    <property type="match status" value="1"/>
</dbReference>
<gene>
    <name evidence="7" type="primary">ywhB</name>
    <name evidence="7" type="ORF">BTBSAS_70010</name>
    <name evidence="6" type="ORF">CNY62_06805</name>
</gene>
<reference evidence="7" key="2">
    <citation type="submission" date="2018-04" db="EMBL/GenBank/DDBJ databases">
        <authorList>
            <person name="Go L.Y."/>
            <person name="Mitchell J.A."/>
        </authorList>
    </citation>
    <scope>NUCLEOTIDE SEQUENCE</scope>
    <source>
        <strain evidence="7">BSAS1 3</strain>
    </source>
</reference>
<dbReference type="Pfam" id="PF01361">
    <property type="entry name" value="Tautomerase"/>
    <property type="match status" value="1"/>
</dbReference>
<feature type="domain" description="4-oxalocrotonate tautomerase-like" evidence="5">
    <location>
        <begin position="2"/>
        <end position="60"/>
    </location>
</feature>
<dbReference type="SUPFAM" id="SSF55331">
    <property type="entry name" value="Tautomerase/MIF"/>
    <property type="match status" value="1"/>
</dbReference>
<dbReference type="Gene3D" id="3.30.429.10">
    <property type="entry name" value="Macrophage Migration Inhibitory Factor"/>
    <property type="match status" value="1"/>
</dbReference>
<dbReference type="NCBIfam" id="NF002571">
    <property type="entry name" value="PRK02220.1"/>
    <property type="match status" value="1"/>
</dbReference>
<dbReference type="EC" id="5.3.2.-" evidence="4"/>
<dbReference type="EMBL" id="CP023483">
    <property type="protein sequence ID" value="ATF26122.1"/>
    <property type="molecule type" value="Genomic_DNA"/>
</dbReference>
<dbReference type="PANTHER" id="PTHR35530">
    <property type="entry name" value="TAUTOMERASE-RELATED"/>
    <property type="match status" value="1"/>
</dbReference>
<evidence type="ECO:0000313" key="9">
    <source>
        <dbReference type="Proteomes" id="UP000270190"/>
    </source>
</evidence>
<dbReference type="InterPro" id="IPR004370">
    <property type="entry name" value="4-OT-like_dom"/>
</dbReference>
<evidence type="ECO:0000259" key="5">
    <source>
        <dbReference type="Pfam" id="PF01361"/>
    </source>
</evidence>
<keyword evidence="2 4" id="KW-0413">Isomerase</keyword>
<feature type="active site" description="Proton acceptor; via imino nitrogen" evidence="3">
    <location>
        <position position="2"/>
    </location>
</feature>
<comment type="similarity">
    <text evidence="1 4">Belongs to the 4-oxalocrotonate tautomerase family.</text>
</comment>
<sequence>MPIVTIKLLEGRSIEQKRALVKEVTEAISRTANAPKENIHIILEDMAKSDYATEGVLKSDI</sequence>
<dbReference type="KEGG" id="bths:CNY62_06805"/>
<dbReference type="RefSeq" id="WP_029090895.1">
    <property type="nucleotide sequence ID" value="NZ_CBCPHX010000006.1"/>
</dbReference>
<reference evidence="6 8" key="1">
    <citation type="submission" date="2017-09" db="EMBL/GenBank/DDBJ databases">
        <title>Complete Genome Sequences of Two Strains of the Meat Spoilage Bacterium Brochothrix thermosphacta Isolated from Ground Chicken.</title>
        <authorList>
            <person name="Paoli G.C."/>
            <person name="Wijey C."/>
            <person name="Chen C.-Y."/>
            <person name="Nguyen L."/>
            <person name="Yan X."/>
            <person name="Irwin P.L."/>
        </authorList>
    </citation>
    <scope>NUCLEOTIDE SEQUENCE [LARGE SCALE GENOMIC DNA]</scope>
    <source>
        <strain evidence="6 8">BI</strain>
    </source>
</reference>
<evidence type="ECO:0000256" key="3">
    <source>
        <dbReference type="PIRSR" id="PIRSR618191-1"/>
    </source>
</evidence>
<proteinExistence type="inferred from homology"/>
<reference evidence="9" key="3">
    <citation type="submission" date="2018-04" db="EMBL/GenBank/DDBJ databases">
        <authorList>
            <person name="Illikoud N."/>
        </authorList>
    </citation>
    <scope>NUCLEOTIDE SEQUENCE [LARGE SCALE GENOMIC DNA]</scope>
</reference>
<evidence type="ECO:0000256" key="1">
    <source>
        <dbReference type="ARBA" id="ARBA00006723"/>
    </source>
</evidence>
<dbReference type="InterPro" id="IPR014347">
    <property type="entry name" value="Tautomerase/MIF_sf"/>
</dbReference>
<evidence type="ECO:0000313" key="8">
    <source>
        <dbReference type="Proteomes" id="UP000243591"/>
    </source>
</evidence>
<dbReference type="InterPro" id="IPR018191">
    <property type="entry name" value="4-OT"/>
</dbReference>
<organism evidence="6 8">
    <name type="scientific">Brochothrix thermosphacta</name>
    <name type="common">Microbacterium thermosphactum</name>
    <dbReference type="NCBI Taxonomy" id="2756"/>
    <lineage>
        <taxon>Bacteria</taxon>
        <taxon>Bacillati</taxon>
        <taxon>Bacillota</taxon>
        <taxon>Bacilli</taxon>
        <taxon>Bacillales</taxon>
        <taxon>Listeriaceae</taxon>
        <taxon>Brochothrix</taxon>
    </lineage>
</organism>
<name>A0A1D2KNE5_BROTH</name>
<evidence type="ECO:0000256" key="2">
    <source>
        <dbReference type="ARBA" id="ARBA00023235"/>
    </source>
</evidence>
<accession>A0A1D2KNE5</accession>
<evidence type="ECO:0000256" key="4">
    <source>
        <dbReference type="RuleBase" id="RU362032"/>
    </source>
</evidence>
<dbReference type="GeneID" id="66537211"/>
<dbReference type="PANTHER" id="PTHR35530:SF1">
    <property type="entry name" value="2-HYDROXYMUCONATE TAUTOMERASE"/>
    <property type="match status" value="1"/>
</dbReference>
<dbReference type="STRING" id="2756.BFR44_09755"/>
<keyword evidence="8" id="KW-1185">Reference proteome</keyword>
<dbReference type="Proteomes" id="UP000243591">
    <property type="component" value="Chromosome"/>
</dbReference>
<dbReference type="OrthoDB" id="5405937at2"/>
<dbReference type="EMBL" id="OUNC01000067">
    <property type="protein sequence ID" value="SPP30159.1"/>
    <property type="molecule type" value="Genomic_DNA"/>
</dbReference>
<dbReference type="Proteomes" id="UP000270190">
    <property type="component" value="Unassembled WGS sequence"/>
</dbReference>
<dbReference type="AlphaFoldDB" id="A0A1D2KNE5"/>